<evidence type="ECO:0000313" key="2">
    <source>
        <dbReference type="Proteomes" id="UP000095767"/>
    </source>
</evidence>
<dbReference type="EMBL" id="LWDX02029517">
    <property type="protein sequence ID" value="OEL28639.1"/>
    <property type="molecule type" value="Genomic_DNA"/>
</dbReference>
<accession>A0A1E5VU69</accession>
<protein>
    <submittedName>
        <fullName evidence="1">Uncharacterized protein</fullName>
    </submittedName>
</protein>
<gene>
    <name evidence="1" type="ORF">BAE44_0010342</name>
</gene>
<dbReference type="AlphaFoldDB" id="A0A1E5VU69"/>
<name>A0A1E5VU69_9POAL</name>
<comment type="caution">
    <text evidence="1">The sequence shown here is derived from an EMBL/GenBank/DDBJ whole genome shotgun (WGS) entry which is preliminary data.</text>
</comment>
<organism evidence="1 2">
    <name type="scientific">Dichanthelium oligosanthes</name>
    <dbReference type="NCBI Taxonomy" id="888268"/>
    <lineage>
        <taxon>Eukaryota</taxon>
        <taxon>Viridiplantae</taxon>
        <taxon>Streptophyta</taxon>
        <taxon>Embryophyta</taxon>
        <taxon>Tracheophyta</taxon>
        <taxon>Spermatophyta</taxon>
        <taxon>Magnoliopsida</taxon>
        <taxon>Liliopsida</taxon>
        <taxon>Poales</taxon>
        <taxon>Poaceae</taxon>
        <taxon>PACMAD clade</taxon>
        <taxon>Panicoideae</taxon>
        <taxon>Panicodae</taxon>
        <taxon>Paniceae</taxon>
        <taxon>Dichantheliinae</taxon>
        <taxon>Dichanthelium</taxon>
    </lineage>
</organism>
<proteinExistence type="predicted"/>
<dbReference type="Proteomes" id="UP000095767">
    <property type="component" value="Unassembled WGS sequence"/>
</dbReference>
<sequence>MDTDKILPFCSTLAWHDLDVNENVRKRKPWGG</sequence>
<evidence type="ECO:0000313" key="1">
    <source>
        <dbReference type="EMBL" id="OEL28639.1"/>
    </source>
</evidence>
<keyword evidence="2" id="KW-1185">Reference proteome</keyword>
<reference evidence="1 2" key="1">
    <citation type="submission" date="2016-09" db="EMBL/GenBank/DDBJ databases">
        <title>The draft genome of Dichanthelium oligosanthes: A C3 panicoid grass species.</title>
        <authorList>
            <person name="Studer A.J."/>
            <person name="Schnable J.C."/>
            <person name="Brutnell T.P."/>
        </authorList>
    </citation>
    <scope>NUCLEOTIDE SEQUENCE [LARGE SCALE GENOMIC DNA]</scope>
    <source>
        <strain evidence="2">cv. Kellogg 1175</strain>
        <tissue evidence="1">Leaf</tissue>
    </source>
</reference>